<dbReference type="EMBL" id="GBRH01203303">
    <property type="protein sequence ID" value="JAD94592.1"/>
    <property type="molecule type" value="Transcribed_RNA"/>
</dbReference>
<reference evidence="2" key="1">
    <citation type="submission" date="2014-09" db="EMBL/GenBank/DDBJ databases">
        <authorList>
            <person name="Magalhaes I.L.F."/>
            <person name="Oliveira U."/>
            <person name="Santos F.R."/>
            <person name="Vidigal T.H.D.A."/>
            <person name="Brescovit A.D."/>
            <person name="Santos A.J."/>
        </authorList>
    </citation>
    <scope>NUCLEOTIDE SEQUENCE</scope>
    <source>
        <tissue evidence="2">Shoot tissue taken approximately 20 cm above the soil surface</tissue>
    </source>
</reference>
<feature type="chain" id="PRO_5002045368" evidence="1">
    <location>
        <begin position="22"/>
        <end position="55"/>
    </location>
</feature>
<feature type="signal peptide" evidence="1">
    <location>
        <begin position="1"/>
        <end position="21"/>
    </location>
</feature>
<sequence>MASHSAWFALWGLWRHDAAAGASPKERTETELELPMSLIQLRREPGAVSEDRLLS</sequence>
<protein>
    <submittedName>
        <fullName evidence="2">Uncharacterized protein</fullName>
    </submittedName>
</protein>
<proteinExistence type="predicted"/>
<organism evidence="2">
    <name type="scientific">Arundo donax</name>
    <name type="common">Giant reed</name>
    <name type="synonym">Donax arundinaceus</name>
    <dbReference type="NCBI Taxonomy" id="35708"/>
    <lineage>
        <taxon>Eukaryota</taxon>
        <taxon>Viridiplantae</taxon>
        <taxon>Streptophyta</taxon>
        <taxon>Embryophyta</taxon>
        <taxon>Tracheophyta</taxon>
        <taxon>Spermatophyta</taxon>
        <taxon>Magnoliopsida</taxon>
        <taxon>Liliopsida</taxon>
        <taxon>Poales</taxon>
        <taxon>Poaceae</taxon>
        <taxon>PACMAD clade</taxon>
        <taxon>Arundinoideae</taxon>
        <taxon>Arundineae</taxon>
        <taxon>Arundo</taxon>
    </lineage>
</organism>
<name>A0A0A9EF12_ARUDO</name>
<evidence type="ECO:0000256" key="1">
    <source>
        <dbReference type="SAM" id="SignalP"/>
    </source>
</evidence>
<reference evidence="2" key="2">
    <citation type="journal article" date="2015" name="Data Brief">
        <title>Shoot transcriptome of the giant reed, Arundo donax.</title>
        <authorList>
            <person name="Barrero R.A."/>
            <person name="Guerrero F.D."/>
            <person name="Moolhuijzen P."/>
            <person name="Goolsby J.A."/>
            <person name="Tidwell J."/>
            <person name="Bellgard S.E."/>
            <person name="Bellgard M.I."/>
        </authorList>
    </citation>
    <scope>NUCLEOTIDE SEQUENCE</scope>
    <source>
        <tissue evidence="2">Shoot tissue taken approximately 20 cm above the soil surface</tissue>
    </source>
</reference>
<dbReference type="AlphaFoldDB" id="A0A0A9EF12"/>
<accession>A0A0A9EF12</accession>
<evidence type="ECO:0000313" key="2">
    <source>
        <dbReference type="EMBL" id="JAD94592.1"/>
    </source>
</evidence>
<keyword evidence="1" id="KW-0732">Signal</keyword>